<dbReference type="Proteomes" id="UP000003250">
    <property type="component" value="Unassembled WGS sequence"/>
</dbReference>
<dbReference type="AlphaFoldDB" id="H0I3D9"/>
<reference evidence="1 2" key="1">
    <citation type="journal article" date="2012" name="J. Bacteriol.">
        <title>Draft Genome Sequence of Mesorhizobium alhagi CCNWXJ12-2T, a Novel Salt-Resistant Species Isolated from the Desert of Northwestern China.</title>
        <authorList>
            <person name="Zhou M."/>
            <person name="Chen W."/>
            <person name="Chen H."/>
            <person name="Wei G."/>
        </authorList>
    </citation>
    <scope>NUCLEOTIDE SEQUENCE [LARGE SCALE GENOMIC DNA]</scope>
    <source>
        <strain evidence="1 2">CCNWXJ12-2</strain>
    </source>
</reference>
<evidence type="ECO:0000313" key="1">
    <source>
        <dbReference type="EMBL" id="EHK52501.1"/>
    </source>
</evidence>
<sequence length="62" mass="6760">MRHFWLLKPYMGFAFLALSICIMPWGKVAVAEDAQYRSAGGLAVYLGGVPVEIIKGHPPDVA</sequence>
<proteinExistence type="predicted"/>
<evidence type="ECO:0000313" key="2">
    <source>
        <dbReference type="Proteomes" id="UP000003250"/>
    </source>
</evidence>
<gene>
    <name evidence="1" type="ORF">MAXJ12_35019</name>
</gene>
<organism evidence="1 2">
    <name type="scientific">Mesorhizobium alhagi CCNWXJ12-2</name>
    <dbReference type="NCBI Taxonomy" id="1107882"/>
    <lineage>
        <taxon>Bacteria</taxon>
        <taxon>Pseudomonadati</taxon>
        <taxon>Pseudomonadota</taxon>
        <taxon>Alphaproteobacteria</taxon>
        <taxon>Hyphomicrobiales</taxon>
        <taxon>Phyllobacteriaceae</taxon>
        <taxon>Allomesorhizobium</taxon>
    </lineage>
</organism>
<dbReference type="EMBL" id="AHAM01000320">
    <property type="protein sequence ID" value="EHK52501.1"/>
    <property type="molecule type" value="Genomic_DNA"/>
</dbReference>
<accession>H0I3D9</accession>
<keyword evidence="2" id="KW-1185">Reference proteome</keyword>
<name>H0I3D9_9HYPH</name>
<protein>
    <submittedName>
        <fullName evidence="1">Uncharacterized protein</fullName>
    </submittedName>
</protein>
<feature type="non-terminal residue" evidence="1">
    <location>
        <position position="62"/>
    </location>
</feature>